<keyword evidence="2" id="KW-0812">Transmembrane</keyword>
<dbReference type="PANTHER" id="PTHR21666:SF270">
    <property type="entry name" value="MUREIN HYDROLASE ACTIVATOR ENVC"/>
    <property type="match status" value="1"/>
</dbReference>
<organism evidence="4 5">
    <name type="scientific">Micromonospora matsumotoense</name>
    <dbReference type="NCBI Taxonomy" id="121616"/>
    <lineage>
        <taxon>Bacteria</taxon>
        <taxon>Bacillati</taxon>
        <taxon>Actinomycetota</taxon>
        <taxon>Actinomycetes</taxon>
        <taxon>Micromonosporales</taxon>
        <taxon>Micromonosporaceae</taxon>
        <taxon>Micromonospora</taxon>
    </lineage>
</organism>
<dbReference type="Gene3D" id="2.70.70.10">
    <property type="entry name" value="Glucose Permease (Domain IIA)"/>
    <property type="match status" value="1"/>
</dbReference>
<dbReference type="STRING" id="121616.GA0070216_103250"/>
<feature type="region of interest" description="Disordered" evidence="1">
    <location>
        <begin position="81"/>
        <end position="153"/>
    </location>
</feature>
<keyword evidence="4" id="KW-0378">Hydrolase</keyword>
<dbReference type="AlphaFoldDB" id="A0A1C4WCS8"/>
<feature type="compositionally biased region" description="Basic and acidic residues" evidence="1">
    <location>
        <begin position="81"/>
        <end position="95"/>
    </location>
</feature>
<gene>
    <name evidence="4" type="ORF">GA0070216_103250</name>
</gene>
<dbReference type="PANTHER" id="PTHR21666">
    <property type="entry name" value="PEPTIDASE-RELATED"/>
    <property type="match status" value="1"/>
</dbReference>
<dbReference type="InterPro" id="IPR011055">
    <property type="entry name" value="Dup_hybrid_motif"/>
</dbReference>
<dbReference type="InterPro" id="IPR016047">
    <property type="entry name" value="M23ase_b-sheet_dom"/>
</dbReference>
<feature type="domain" description="M23ase beta-sheet core" evidence="3">
    <location>
        <begin position="172"/>
        <end position="262"/>
    </location>
</feature>
<feature type="compositionally biased region" description="Polar residues" evidence="1">
    <location>
        <begin position="14"/>
        <end position="25"/>
    </location>
</feature>
<dbReference type="SUPFAM" id="SSF51261">
    <property type="entry name" value="Duplicated hybrid motif"/>
    <property type="match status" value="1"/>
</dbReference>
<keyword evidence="2" id="KW-0472">Membrane</keyword>
<dbReference type="Pfam" id="PF01551">
    <property type="entry name" value="Peptidase_M23"/>
    <property type="match status" value="1"/>
</dbReference>
<feature type="region of interest" description="Disordered" evidence="1">
    <location>
        <begin position="1"/>
        <end position="40"/>
    </location>
</feature>
<name>A0A1C4WCS8_9ACTN</name>
<feature type="compositionally biased region" description="Basic and acidic residues" evidence="1">
    <location>
        <begin position="1"/>
        <end position="13"/>
    </location>
</feature>
<protein>
    <submittedName>
        <fullName evidence="4">Murein DD-endopeptidase MepM and murein hydrolase activator NlpD, contain LysM domain</fullName>
    </submittedName>
</protein>
<proteinExistence type="predicted"/>
<evidence type="ECO:0000256" key="2">
    <source>
        <dbReference type="SAM" id="Phobius"/>
    </source>
</evidence>
<feature type="compositionally biased region" description="Low complexity" evidence="1">
    <location>
        <begin position="96"/>
        <end position="144"/>
    </location>
</feature>
<sequence length="282" mass="29183">MQEDNDRRDDSTPRNDSTTRTSRNARISAAVTRHRRRHPRGARALAVGAVALVGLGLAGAATIALDRDDAPEPAAVALDARARAEAADRADRSARESTAPTSPTAVPTATSASPTPTVAPTKKAAATPKVTVKPKAVAKKTTSPKPKPKPSWVIPMAGAEITSCYGQRGGALHAGIDFALPAGTPIHAAAAGTVVKAGDVGDGYGTSVFIDHGNGYLTHYAHQSSLKVSEGDRVGVGQVIGYEGSTGDSTGPHLHFEVHQGQMWNQIDPAPFLRARGIDVAC</sequence>
<keyword evidence="5" id="KW-1185">Reference proteome</keyword>
<evidence type="ECO:0000313" key="5">
    <source>
        <dbReference type="Proteomes" id="UP000198797"/>
    </source>
</evidence>
<evidence type="ECO:0000256" key="1">
    <source>
        <dbReference type="SAM" id="MobiDB-lite"/>
    </source>
</evidence>
<feature type="transmembrane region" description="Helical" evidence="2">
    <location>
        <begin position="44"/>
        <end position="65"/>
    </location>
</feature>
<dbReference type="EMBL" id="FMCU01000003">
    <property type="protein sequence ID" value="SCE93984.1"/>
    <property type="molecule type" value="Genomic_DNA"/>
</dbReference>
<evidence type="ECO:0000313" key="4">
    <source>
        <dbReference type="EMBL" id="SCE93984.1"/>
    </source>
</evidence>
<dbReference type="RefSeq" id="WP_091241706.1">
    <property type="nucleotide sequence ID" value="NZ_FMCU01000003.1"/>
</dbReference>
<dbReference type="InterPro" id="IPR050570">
    <property type="entry name" value="Cell_wall_metabolism_enzyme"/>
</dbReference>
<dbReference type="Proteomes" id="UP000198797">
    <property type="component" value="Unassembled WGS sequence"/>
</dbReference>
<dbReference type="OrthoDB" id="5244067at2"/>
<evidence type="ECO:0000259" key="3">
    <source>
        <dbReference type="Pfam" id="PF01551"/>
    </source>
</evidence>
<accession>A0A1C4WCS8</accession>
<dbReference type="CDD" id="cd12797">
    <property type="entry name" value="M23_peptidase"/>
    <property type="match status" value="1"/>
</dbReference>
<reference evidence="5" key="1">
    <citation type="submission" date="2016-06" db="EMBL/GenBank/DDBJ databases">
        <authorList>
            <person name="Varghese N."/>
            <person name="Submissions Spin"/>
        </authorList>
    </citation>
    <scope>NUCLEOTIDE SEQUENCE [LARGE SCALE GENOMIC DNA]</scope>
    <source>
        <strain evidence="5">DSM 44100</strain>
    </source>
</reference>
<dbReference type="GO" id="GO:0004222">
    <property type="term" value="F:metalloendopeptidase activity"/>
    <property type="evidence" value="ECO:0007669"/>
    <property type="project" value="TreeGrafter"/>
</dbReference>
<keyword evidence="2" id="KW-1133">Transmembrane helix</keyword>